<dbReference type="Proteomes" id="UP000886595">
    <property type="component" value="Unassembled WGS sequence"/>
</dbReference>
<dbReference type="AlphaFoldDB" id="A0A8X7R5P3"/>
<evidence type="ECO:0000313" key="2">
    <source>
        <dbReference type="Proteomes" id="UP000886595"/>
    </source>
</evidence>
<gene>
    <name evidence="1" type="ORF">Bca52824_061579</name>
</gene>
<accession>A0A8X7R5P3</accession>
<protein>
    <submittedName>
        <fullName evidence="1">Uncharacterized protein</fullName>
    </submittedName>
</protein>
<keyword evidence="2" id="KW-1185">Reference proteome</keyword>
<dbReference type="EMBL" id="JAAMPC010000012">
    <property type="protein sequence ID" value="KAG2279024.1"/>
    <property type="molecule type" value="Genomic_DNA"/>
</dbReference>
<comment type="caution">
    <text evidence="1">The sequence shown here is derived from an EMBL/GenBank/DDBJ whole genome shotgun (WGS) entry which is preliminary data.</text>
</comment>
<evidence type="ECO:0000313" key="1">
    <source>
        <dbReference type="EMBL" id="KAG2279024.1"/>
    </source>
</evidence>
<sequence>MQVVSSTQLELSKLRMLSDNSTLIRAINNDAQIYKNSLLCLSRSLLLMFLGLPMWKPID</sequence>
<proteinExistence type="predicted"/>
<organism evidence="1 2">
    <name type="scientific">Brassica carinata</name>
    <name type="common">Ethiopian mustard</name>
    <name type="synonym">Abyssinian cabbage</name>
    <dbReference type="NCBI Taxonomy" id="52824"/>
    <lineage>
        <taxon>Eukaryota</taxon>
        <taxon>Viridiplantae</taxon>
        <taxon>Streptophyta</taxon>
        <taxon>Embryophyta</taxon>
        <taxon>Tracheophyta</taxon>
        <taxon>Spermatophyta</taxon>
        <taxon>Magnoliopsida</taxon>
        <taxon>eudicotyledons</taxon>
        <taxon>Gunneridae</taxon>
        <taxon>Pentapetalae</taxon>
        <taxon>rosids</taxon>
        <taxon>malvids</taxon>
        <taxon>Brassicales</taxon>
        <taxon>Brassicaceae</taxon>
        <taxon>Brassiceae</taxon>
        <taxon>Brassica</taxon>
    </lineage>
</organism>
<reference evidence="1 2" key="1">
    <citation type="submission" date="2020-02" db="EMBL/GenBank/DDBJ databases">
        <authorList>
            <person name="Ma Q."/>
            <person name="Huang Y."/>
            <person name="Song X."/>
            <person name="Pei D."/>
        </authorList>
    </citation>
    <scope>NUCLEOTIDE SEQUENCE [LARGE SCALE GENOMIC DNA]</scope>
    <source>
        <strain evidence="1">Sxm20200214</strain>
        <tissue evidence="1">Leaf</tissue>
    </source>
</reference>
<name>A0A8X7R5P3_BRACI</name>